<evidence type="ECO:0000313" key="4">
    <source>
        <dbReference type="Proteomes" id="UP000094501"/>
    </source>
</evidence>
<dbReference type="GO" id="GO:0003700">
    <property type="term" value="F:DNA-binding transcription factor activity"/>
    <property type="evidence" value="ECO:0007669"/>
    <property type="project" value="InterPro"/>
</dbReference>
<dbReference type="STRING" id="1774968.AUC68_04465"/>
<dbReference type="PANTHER" id="PTHR33164">
    <property type="entry name" value="TRANSCRIPTIONAL REGULATOR, MARR FAMILY"/>
    <property type="match status" value="1"/>
</dbReference>
<dbReference type="SUPFAM" id="SSF46785">
    <property type="entry name" value="Winged helix' DNA-binding domain"/>
    <property type="match status" value="1"/>
</dbReference>
<feature type="domain" description="HTH marR-type" evidence="2">
    <location>
        <begin position="6"/>
        <end position="142"/>
    </location>
</feature>
<dbReference type="SMART" id="SM00347">
    <property type="entry name" value="HTH_MARR"/>
    <property type="match status" value="1"/>
</dbReference>
<dbReference type="PANTHER" id="PTHR33164:SF43">
    <property type="entry name" value="HTH-TYPE TRANSCRIPTIONAL REPRESSOR YETL"/>
    <property type="match status" value="1"/>
</dbReference>
<dbReference type="InterPro" id="IPR000835">
    <property type="entry name" value="HTH_MarR-typ"/>
</dbReference>
<reference evidence="3 4" key="1">
    <citation type="journal article" date="2016" name="Environ. Microbiol.">
        <title>New Methyloceanibacter diversity from North Sea sediments includes methanotroph containing solely the soluble methane monooxygenase.</title>
        <authorList>
            <person name="Vekeman B."/>
            <person name="Kerckhof F.M."/>
            <person name="Cremers G."/>
            <person name="de Vos P."/>
            <person name="Vandamme P."/>
            <person name="Boon N."/>
            <person name="Op den Camp H.J."/>
            <person name="Heylen K."/>
        </authorList>
    </citation>
    <scope>NUCLEOTIDE SEQUENCE [LARGE SCALE GENOMIC DNA]</scope>
    <source>
        <strain evidence="3 4">R-67174</strain>
    </source>
</reference>
<evidence type="ECO:0000256" key="1">
    <source>
        <dbReference type="SAM" id="MobiDB-lite"/>
    </source>
</evidence>
<dbReference type="Pfam" id="PF01047">
    <property type="entry name" value="MarR"/>
    <property type="match status" value="1"/>
</dbReference>
<protein>
    <recommendedName>
        <fullName evidence="2">HTH marR-type domain-containing protein</fullName>
    </recommendedName>
</protein>
<organism evidence="3 4">
    <name type="scientific">Methyloceanibacter methanicus</name>
    <dbReference type="NCBI Taxonomy" id="1774968"/>
    <lineage>
        <taxon>Bacteria</taxon>
        <taxon>Pseudomonadati</taxon>
        <taxon>Pseudomonadota</taxon>
        <taxon>Alphaproteobacteria</taxon>
        <taxon>Hyphomicrobiales</taxon>
        <taxon>Hyphomicrobiaceae</taxon>
        <taxon>Methyloceanibacter</taxon>
    </lineage>
</organism>
<comment type="caution">
    <text evidence="3">The sequence shown here is derived from an EMBL/GenBank/DDBJ whole genome shotgun (WGS) entry which is preliminary data.</text>
</comment>
<dbReference type="Gene3D" id="1.10.10.10">
    <property type="entry name" value="Winged helix-like DNA-binding domain superfamily/Winged helix DNA-binding domain"/>
    <property type="match status" value="1"/>
</dbReference>
<dbReference type="InterPro" id="IPR039422">
    <property type="entry name" value="MarR/SlyA-like"/>
</dbReference>
<name>A0A1E3W0F8_9HYPH</name>
<accession>A0A1E3W0F8</accession>
<feature type="region of interest" description="Disordered" evidence="1">
    <location>
        <begin position="142"/>
        <end position="164"/>
    </location>
</feature>
<sequence>MNETTREDAVLVLLDVAARIERRLDNALSMTRGISFSEYRLLKALAGAGTRGVMRVDLAEAVGLTASAVTRALRPLEKIGVVATEKHERDARCSLATLTPAGAELLSDAERVVADGLDAIPMKGLSLERLVALQAELAKPRQAPARRGMIRAHRDPTSGQEGAS</sequence>
<dbReference type="InterPro" id="IPR036388">
    <property type="entry name" value="WH-like_DNA-bd_sf"/>
</dbReference>
<dbReference type="Proteomes" id="UP000094501">
    <property type="component" value="Unassembled WGS sequence"/>
</dbReference>
<dbReference type="InterPro" id="IPR036390">
    <property type="entry name" value="WH_DNA-bd_sf"/>
</dbReference>
<gene>
    <name evidence="3" type="ORF">AUC68_04465</name>
</gene>
<keyword evidence="4" id="KW-1185">Reference proteome</keyword>
<evidence type="ECO:0000259" key="2">
    <source>
        <dbReference type="PROSITE" id="PS50995"/>
    </source>
</evidence>
<evidence type="ECO:0000313" key="3">
    <source>
        <dbReference type="EMBL" id="ODR99260.1"/>
    </source>
</evidence>
<dbReference type="GO" id="GO:0006950">
    <property type="term" value="P:response to stress"/>
    <property type="evidence" value="ECO:0007669"/>
    <property type="project" value="TreeGrafter"/>
</dbReference>
<dbReference type="AlphaFoldDB" id="A0A1E3W0F8"/>
<proteinExistence type="predicted"/>
<dbReference type="EMBL" id="LPWG01000011">
    <property type="protein sequence ID" value="ODR99260.1"/>
    <property type="molecule type" value="Genomic_DNA"/>
</dbReference>
<dbReference type="PROSITE" id="PS50995">
    <property type="entry name" value="HTH_MARR_2"/>
    <property type="match status" value="1"/>
</dbReference>